<evidence type="ECO:0000256" key="1">
    <source>
        <dbReference type="SAM" id="MobiDB-lite"/>
    </source>
</evidence>
<dbReference type="EMBL" id="CM010630">
    <property type="protein sequence ID" value="RID70330.1"/>
    <property type="molecule type" value="Genomic_DNA"/>
</dbReference>
<feature type="compositionally biased region" description="Basic and acidic residues" evidence="1">
    <location>
        <begin position="25"/>
        <end position="40"/>
    </location>
</feature>
<name>A0A398A3X7_BRACM</name>
<proteinExistence type="predicted"/>
<evidence type="ECO:0000313" key="2">
    <source>
        <dbReference type="EMBL" id="RID70330.1"/>
    </source>
</evidence>
<dbReference type="Proteomes" id="UP000264353">
    <property type="component" value="Chromosome A3"/>
</dbReference>
<gene>
    <name evidence="2" type="ORF">BRARA_C02359</name>
</gene>
<protein>
    <submittedName>
        <fullName evidence="2">Uncharacterized protein</fullName>
    </submittedName>
</protein>
<accession>A0A398A3X7</accession>
<evidence type="ECO:0000313" key="3">
    <source>
        <dbReference type="Proteomes" id="UP000264353"/>
    </source>
</evidence>
<sequence length="40" mass="4579">MGRAQTQTPPVATSHHSSQKNTQSSEDRPRERKRRSGWDS</sequence>
<organism evidence="2 3">
    <name type="scientific">Brassica campestris</name>
    <name type="common">Field mustard</name>
    <dbReference type="NCBI Taxonomy" id="3711"/>
    <lineage>
        <taxon>Eukaryota</taxon>
        <taxon>Viridiplantae</taxon>
        <taxon>Streptophyta</taxon>
        <taxon>Embryophyta</taxon>
        <taxon>Tracheophyta</taxon>
        <taxon>Spermatophyta</taxon>
        <taxon>Magnoliopsida</taxon>
        <taxon>eudicotyledons</taxon>
        <taxon>Gunneridae</taxon>
        <taxon>Pentapetalae</taxon>
        <taxon>rosids</taxon>
        <taxon>malvids</taxon>
        <taxon>Brassicales</taxon>
        <taxon>Brassicaceae</taxon>
        <taxon>Brassiceae</taxon>
        <taxon>Brassica</taxon>
    </lineage>
</organism>
<feature type="region of interest" description="Disordered" evidence="1">
    <location>
        <begin position="1"/>
        <end position="40"/>
    </location>
</feature>
<reference evidence="2 3" key="1">
    <citation type="submission" date="2018-06" db="EMBL/GenBank/DDBJ databases">
        <title>WGS assembly of Brassica rapa FPsc.</title>
        <authorList>
            <person name="Bowman J."/>
            <person name="Kohchi T."/>
            <person name="Yamato K."/>
            <person name="Jenkins J."/>
            <person name="Shu S."/>
            <person name="Ishizaki K."/>
            <person name="Yamaoka S."/>
            <person name="Nishihama R."/>
            <person name="Nakamura Y."/>
            <person name="Berger F."/>
            <person name="Adam C."/>
            <person name="Aki S."/>
            <person name="Althoff F."/>
            <person name="Araki T."/>
            <person name="Arteaga-Vazquez M."/>
            <person name="Balasubrmanian S."/>
            <person name="Bauer D."/>
            <person name="Boehm C."/>
            <person name="Briginshaw L."/>
            <person name="Caballero-Perez J."/>
            <person name="Catarino B."/>
            <person name="Chen F."/>
            <person name="Chiyoda S."/>
            <person name="Chovatia M."/>
            <person name="Davies K."/>
            <person name="Delmans M."/>
            <person name="Demura T."/>
            <person name="Dierschke T."/>
            <person name="Dolan L."/>
            <person name="Dorantes-Acosta A."/>
            <person name="Eklund D."/>
            <person name="Florent S."/>
            <person name="Flores-Sandoval E."/>
            <person name="Fujiyama A."/>
            <person name="Fukuzawa H."/>
            <person name="Galik B."/>
            <person name="Grimanelli D."/>
            <person name="Grimwood J."/>
            <person name="Grossniklaus U."/>
            <person name="Hamada T."/>
            <person name="Haseloff J."/>
            <person name="Hetherington A."/>
            <person name="Higo A."/>
            <person name="Hirakawa Y."/>
            <person name="Hundley H."/>
            <person name="Ikeda Y."/>
            <person name="Inoue K."/>
            <person name="Inoue S."/>
            <person name="Ishida S."/>
            <person name="Jia Q."/>
            <person name="Kakita M."/>
            <person name="Kanazawa T."/>
            <person name="Kawai Y."/>
            <person name="Kawashima T."/>
            <person name="Kennedy M."/>
            <person name="Kinose K."/>
            <person name="Kinoshita T."/>
            <person name="Kohara Y."/>
            <person name="Koide E."/>
            <person name="Komatsu K."/>
            <person name="Kopischke S."/>
            <person name="Kubo M."/>
            <person name="Kyozuka J."/>
            <person name="Lagercrantz U."/>
            <person name="Lin S."/>
            <person name="Lindquist E."/>
            <person name="Lipzen A."/>
            <person name="Lu C."/>
            <person name="Luna E."/>
            <person name="Martienssen R."/>
            <person name="Minamino N."/>
            <person name="Mizutani M."/>
            <person name="Mizutani M."/>
            <person name="Mochizuki N."/>
            <person name="Monte I."/>
            <person name="Mosher R."/>
            <person name="Nagasaki H."/>
            <person name="Nakagami H."/>
            <person name="Naramoto S."/>
            <person name="Nishitani K."/>
            <person name="Ohtani M."/>
            <person name="Okamoto T."/>
            <person name="Okumura M."/>
            <person name="Phillips J."/>
            <person name="Pollak B."/>
            <person name="Reinders A."/>
            <person name="Roevekamp M."/>
            <person name="Sano R."/>
            <person name="Sawa S."/>
            <person name="Schmid M."/>
            <person name="Shirakawa M."/>
            <person name="Solano R."/>
            <person name="Spunde A."/>
            <person name="Suetsugu N."/>
            <person name="Sugano S."/>
            <person name="Sugiyama A."/>
            <person name="Sun R."/>
            <person name="Suzuki Y."/>
            <person name="Takenaka M."/>
            <person name="Takezawa D."/>
            <person name="Tomogane H."/>
            <person name="Tsuzuki M."/>
            <person name="Ueda T."/>
            <person name="Umeda M."/>
            <person name="Ward J."/>
            <person name="Watanabe Y."/>
            <person name="Yazaki K."/>
            <person name="Yokoyama R."/>
            <person name="Yoshitake Y."/>
            <person name="Yotsui I."/>
            <person name="Zachgo S."/>
            <person name="Schmutz J."/>
        </authorList>
    </citation>
    <scope>NUCLEOTIDE SEQUENCE [LARGE SCALE GENOMIC DNA]</scope>
    <source>
        <strain evidence="3">cv. B-3</strain>
    </source>
</reference>
<feature type="compositionally biased region" description="Polar residues" evidence="1">
    <location>
        <begin position="1"/>
        <end position="24"/>
    </location>
</feature>
<dbReference type="AlphaFoldDB" id="A0A398A3X7"/>